<evidence type="ECO:0000256" key="2">
    <source>
        <dbReference type="SAM" id="Phobius"/>
    </source>
</evidence>
<keyword evidence="2" id="KW-0472">Membrane</keyword>
<sequence length="364" mass="40805">MPPYIVPESSVDNGVSDGTKTLVARASTQTAVAGGKGTIDPDHINMQGILALFAILGATFVIATIWFFFWAKNGGCVFRKGDWDDYKSTVLRRKGPDGRTLSNATTSTNLGGGTVRGYDDDDGLTYTDMTETATEITDEKSVAQGGWKKNKKNFKETAKEKLLRRAKAEKWEGEADDDMRAYRSEKPARVGGLNREAEGTYYGTEYTPSSPPTAYTESEVYHAPPPEDDRRRRDTRNISGFSFTAGNEDIISQATEEHLIRDPAQTRREARRQRREREEHRSRQNSPRKQQPSNNRTSMPGGYTEPLDFSSRGTNSEYQYSTVDTEDDLGTRSYHHPIPGLSKGYRRDRDGGGRRRRDSLSDSE</sequence>
<dbReference type="eggNOG" id="ENOG502SPZ1">
    <property type="taxonomic scope" value="Eukaryota"/>
</dbReference>
<evidence type="ECO:0000256" key="1">
    <source>
        <dbReference type="SAM" id="MobiDB-lite"/>
    </source>
</evidence>
<gene>
    <name evidence="3" type="ORF">GQ26_0072010</name>
</gene>
<feature type="transmembrane region" description="Helical" evidence="2">
    <location>
        <begin position="49"/>
        <end position="71"/>
    </location>
</feature>
<proteinExistence type="predicted"/>
<feature type="compositionally biased region" description="Polar residues" evidence="1">
    <location>
        <begin position="284"/>
        <end position="298"/>
    </location>
</feature>
<evidence type="ECO:0000313" key="3">
    <source>
        <dbReference type="EMBL" id="KFX50497.1"/>
    </source>
</evidence>
<dbReference type="AlphaFoldDB" id="A0A093VDB8"/>
<feature type="region of interest" description="Disordered" evidence="1">
    <location>
        <begin position="182"/>
        <end position="364"/>
    </location>
</feature>
<keyword evidence="2" id="KW-0812">Transmembrane</keyword>
<keyword evidence="2" id="KW-1133">Transmembrane helix</keyword>
<comment type="caution">
    <text evidence="3">The sequence shown here is derived from an EMBL/GenBank/DDBJ whole genome shotgun (WGS) entry which is preliminary data.</text>
</comment>
<protein>
    <submittedName>
        <fullName evidence="3">Uncharacterized protein</fullName>
    </submittedName>
</protein>
<feature type="region of interest" description="Disordered" evidence="1">
    <location>
        <begin position="94"/>
        <end position="116"/>
    </location>
</feature>
<feature type="compositionally biased region" description="Polar residues" evidence="1">
    <location>
        <begin position="100"/>
        <end position="109"/>
    </location>
</feature>
<dbReference type="EMBL" id="JPOX01000007">
    <property type="protein sequence ID" value="KFX50497.1"/>
    <property type="molecule type" value="Genomic_DNA"/>
</dbReference>
<feature type="compositionally biased region" description="Polar residues" evidence="1">
    <location>
        <begin position="206"/>
        <end position="216"/>
    </location>
</feature>
<dbReference type="HOGENOM" id="CLU_038401_1_0_1"/>
<accession>A0A093VDB8</accession>
<feature type="compositionally biased region" description="Polar residues" evidence="1">
    <location>
        <begin position="237"/>
        <end position="254"/>
    </location>
</feature>
<organism evidence="3">
    <name type="scientific">Talaromyces marneffei PM1</name>
    <dbReference type="NCBI Taxonomy" id="1077442"/>
    <lineage>
        <taxon>Eukaryota</taxon>
        <taxon>Fungi</taxon>
        <taxon>Dikarya</taxon>
        <taxon>Ascomycota</taxon>
        <taxon>Pezizomycotina</taxon>
        <taxon>Eurotiomycetes</taxon>
        <taxon>Eurotiomycetidae</taxon>
        <taxon>Eurotiales</taxon>
        <taxon>Trichocomaceae</taxon>
        <taxon>Talaromyces</taxon>
        <taxon>Talaromyces sect. Talaromyces</taxon>
    </lineage>
</organism>
<reference evidence="3" key="1">
    <citation type="journal article" date="2014" name="PLoS Genet.">
        <title>Signature Gene Expression Reveals Novel Clues to the Molecular Mechanisms of Dimorphic Transition in Penicillium marneffei.</title>
        <authorList>
            <person name="Yang E."/>
            <person name="Wang G."/>
            <person name="Cai J."/>
            <person name="Woo P.C."/>
            <person name="Lau S.K."/>
            <person name="Yuen K.-Y."/>
            <person name="Chow W.-N."/>
            <person name="Lin X."/>
        </authorList>
    </citation>
    <scope>NUCLEOTIDE SEQUENCE [LARGE SCALE GENOMIC DNA]</scope>
    <source>
        <strain evidence="3">PM1</strain>
    </source>
</reference>
<feature type="compositionally biased region" description="Polar residues" evidence="1">
    <location>
        <begin position="311"/>
        <end position="323"/>
    </location>
</feature>
<feature type="compositionally biased region" description="Basic and acidic residues" evidence="1">
    <location>
        <begin position="255"/>
        <end position="268"/>
    </location>
</feature>
<feature type="compositionally biased region" description="Basic and acidic residues" evidence="1">
    <location>
        <begin position="225"/>
        <end position="236"/>
    </location>
</feature>
<name>A0A093VDB8_TALMA</name>